<dbReference type="Pfam" id="PF13472">
    <property type="entry name" value="Lipase_GDSL_2"/>
    <property type="match status" value="1"/>
</dbReference>
<evidence type="ECO:0000256" key="2">
    <source>
        <dbReference type="SAM" id="SignalP"/>
    </source>
</evidence>
<keyword evidence="4" id="KW-0378">Hydrolase</keyword>
<evidence type="ECO:0000259" key="3">
    <source>
        <dbReference type="Pfam" id="PF13472"/>
    </source>
</evidence>
<feature type="compositionally biased region" description="Polar residues" evidence="1">
    <location>
        <begin position="32"/>
        <end position="41"/>
    </location>
</feature>
<dbReference type="Proteomes" id="UP001200642">
    <property type="component" value="Unassembled WGS sequence"/>
</dbReference>
<reference evidence="4" key="1">
    <citation type="submission" date="2023-02" db="EMBL/GenBank/DDBJ databases">
        <title>Genome of Flavobacteriaceae gen. nov. sp. strain F89.</title>
        <authorList>
            <person name="Wang Y."/>
        </authorList>
    </citation>
    <scope>NUCLEOTIDE SEQUENCE</scope>
    <source>
        <strain evidence="4">F89</strain>
    </source>
</reference>
<feature type="region of interest" description="Disordered" evidence="1">
    <location>
        <begin position="32"/>
        <end position="56"/>
    </location>
</feature>
<name>A0AAE3ETB0_9FLAO</name>
<dbReference type="InterPro" id="IPR036514">
    <property type="entry name" value="SGNH_hydro_sf"/>
</dbReference>
<proteinExistence type="predicted"/>
<feature type="signal peptide" evidence="2">
    <location>
        <begin position="1"/>
        <end position="27"/>
    </location>
</feature>
<evidence type="ECO:0000313" key="4">
    <source>
        <dbReference type="EMBL" id="MCG2459814.1"/>
    </source>
</evidence>
<dbReference type="SUPFAM" id="SSF52266">
    <property type="entry name" value="SGNH hydrolase"/>
    <property type="match status" value="1"/>
</dbReference>
<dbReference type="InterPro" id="IPR013830">
    <property type="entry name" value="SGNH_hydro"/>
</dbReference>
<sequence length="257" mass="28296">MNKNNHIYELVPLVLIALFLLACSANFDPPNTHQPNFSNNPKQRDNPENQTGTDQRDSIRYLALGDSYTVGTSVAAKENFPSQLATALFNKGHVTIDSKIIAHNGWTTANLLNAIDQTPTNPPYQLVSLLIGVNNQYQGLPFSKYKSEFPKLLKFALKMAGGKTAGVVVLSIPDYSYTPFGQGANPQSISRELDNYNKFARSAANKMGITFIDITDITRGGLEDPDLVANDDLHPSGKAYKLFVERMLPIVVPRVLN</sequence>
<dbReference type="GO" id="GO:0016788">
    <property type="term" value="F:hydrolase activity, acting on ester bonds"/>
    <property type="evidence" value="ECO:0007669"/>
    <property type="project" value="UniProtKB-ARBA"/>
</dbReference>
<keyword evidence="2" id="KW-0732">Signal</keyword>
<feature type="chain" id="PRO_5042137209" evidence="2">
    <location>
        <begin position="28"/>
        <end position="257"/>
    </location>
</feature>
<protein>
    <submittedName>
        <fullName evidence="4">SGNH/GDSL hydrolase family protein</fullName>
    </submittedName>
</protein>
<evidence type="ECO:0000313" key="5">
    <source>
        <dbReference type="Proteomes" id="UP001200642"/>
    </source>
</evidence>
<dbReference type="EMBL" id="JAIRBC010000004">
    <property type="protein sequence ID" value="MCG2459814.1"/>
    <property type="molecule type" value="Genomic_DNA"/>
</dbReference>
<organism evidence="4 5">
    <name type="scientific">Cerina litoralis</name>
    <dbReference type="NCBI Taxonomy" id="2874477"/>
    <lineage>
        <taxon>Bacteria</taxon>
        <taxon>Pseudomonadati</taxon>
        <taxon>Bacteroidota</taxon>
        <taxon>Flavobacteriia</taxon>
        <taxon>Flavobacteriales</taxon>
        <taxon>Flavobacteriaceae</taxon>
        <taxon>Cerina</taxon>
    </lineage>
</organism>
<dbReference type="RefSeq" id="WP_317900960.1">
    <property type="nucleotide sequence ID" value="NZ_JAIRBC010000004.1"/>
</dbReference>
<dbReference type="CDD" id="cd01832">
    <property type="entry name" value="SGNH_hydrolase_like_1"/>
    <property type="match status" value="1"/>
</dbReference>
<keyword evidence="5" id="KW-1185">Reference proteome</keyword>
<dbReference type="AlphaFoldDB" id="A0AAE3ETB0"/>
<gene>
    <name evidence="4" type="ORF">K8352_03565</name>
</gene>
<feature type="domain" description="SGNH hydrolase-type esterase" evidence="3">
    <location>
        <begin position="63"/>
        <end position="242"/>
    </location>
</feature>
<accession>A0AAE3ETB0</accession>
<comment type="caution">
    <text evidence="4">The sequence shown here is derived from an EMBL/GenBank/DDBJ whole genome shotgun (WGS) entry which is preliminary data.</text>
</comment>
<dbReference type="PROSITE" id="PS51257">
    <property type="entry name" value="PROKAR_LIPOPROTEIN"/>
    <property type="match status" value="1"/>
</dbReference>
<dbReference type="Gene3D" id="3.40.50.1110">
    <property type="entry name" value="SGNH hydrolase"/>
    <property type="match status" value="1"/>
</dbReference>
<evidence type="ECO:0000256" key="1">
    <source>
        <dbReference type="SAM" id="MobiDB-lite"/>
    </source>
</evidence>